<comment type="caution">
    <text evidence="7">The sequence shown here is derived from an EMBL/GenBank/DDBJ whole genome shotgun (WGS) entry which is preliminary data.</text>
</comment>
<dbReference type="SUPFAM" id="SSF51905">
    <property type="entry name" value="FAD/NAD(P)-binding domain"/>
    <property type="match status" value="1"/>
</dbReference>
<dbReference type="InterPro" id="IPR006076">
    <property type="entry name" value="FAD-dep_OxRdtase"/>
</dbReference>
<keyword evidence="4 7" id="KW-0560">Oxidoreductase</keyword>
<evidence type="ECO:0000256" key="3">
    <source>
        <dbReference type="ARBA" id="ARBA00022827"/>
    </source>
</evidence>
<organism evidence="7 8">
    <name type="scientific">Escherichia coli</name>
    <dbReference type="NCBI Taxonomy" id="562"/>
    <lineage>
        <taxon>Bacteria</taxon>
        <taxon>Pseudomonadati</taxon>
        <taxon>Pseudomonadota</taxon>
        <taxon>Gammaproteobacteria</taxon>
        <taxon>Enterobacterales</taxon>
        <taxon>Enterobacteriaceae</taxon>
        <taxon>Escherichia</taxon>
    </lineage>
</organism>
<evidence type="ECO:0000256" key="1">
    <source>
        <dbReference type="ARBA" id="ARBA00001974"/>
    </source>
</evidence>
<dbReference type="AlphaFoldDB" id="A0A8T5ZGW5"/>
<evidence type="ECO:0000256" key="4">
    <source>
        <dbReference type="ARBA" id="ARBA00023002"/>
    </source>
</evidence>
<proteinExistence type="inferred from homology"/>
<dbReference type="Gene3D" id="3.30.9.10">
    <property type="entry name" value="D-Amino Acid Oxidase, subunit A, domain 2"/>
    <property type="match status" value="1"/>
</dbReference>
<dbReference type="InterPro" id="IPR036188">
    <property type="entry name" value="FAD/NAD-bd_sf"/>
</dbReference>
<evidence type="ECO:0000313" key="7">
    <source>
        <dbReference type="EMBL" id="MWR40772.1"/>
    </source>
</evidence>
<dbReference type="Gene3D" id="3.50.50.60">
    <property type="entry name" value="FAD/NAD(P)-binding domain"/>
    <property type="match status" value="1"/>
</dbReference>
<keyword evidence="2" id="KW-0285">Flavoprotein</keyword>
<reference evidence="7 8" key="1">
    <citation type="submission" date="2019-12" db="EMBL/GenBank/DDBJ databases">
        <title>Enteriobacteria Tanzani isolates_8377-8380.</title>
        <authorList>
            <person name="Subbiah M."/>
            <person name="Call D."/>
        </authorList>
    </citation>
    <scope>NUCLEOTIDE SEQUENCE [LARGE SCALE GENOMIC DNA]</scope>
    <source>
        <strain evidence="7 8">8379wE2</strain>
    </source>
</reference>
<dbReference type="EC" id="1.1.3.-" evidence="7"/>
<comment type="similarity">
    <text evidence="5">Belongs to the L2HGDH family.</text>
</comment>
<sequence>MYDFVIIGGGIIGMSTAMQLIDVYPDARIALLEKESGPACHQTGHNSGVIHAGVYYTPGSLKAQFCLAGNRATKAFCDQNGIRFDNCGKMLVATSPLEMERMRALWERTAANGIEREWLNADELREREPNITGLGGIFVPSSGIVSYREVTAAMAKIFQDRGGEIIYNAEVSALNEHKNGVVIRTRQGGEYEASTLISCSGLMADRLVKMLGLEPGFIICPFRGEYFRLAP</sequence>
<dbReference type="NCBIfam" id="NF008726">
    <property type="entry name" value="PRK11728.1"/>
    <property type="match status" value="1"/>
</dbReference>
<accession>A0A8T5ZGW5</accession>
<feature type="non-terminal residue" evidence="7">
    <location>
        <position position="231"/>
    </location>
</feature>
<gene>
    <name evidence="7" type="primary">lhgO</name>
    <name evidence="7" type="ORF">GP975_22450</name>
</gene>
<keyword evidence="3" id="KW-0274">FAD</keyword>
<dbReference type="PANTHER" id="PTHR43104:SF2">
    <property type="entry name" value="L-2-HYDROXYGLUTARATE DEHYDROGENASE, MITOCHONDRIAL"/>
    <property type="match status" value="1"/>
</dbReference>
<name>A0A8T5ZGW5_ECOLX</name>
<evidence type="ECO:0000256" key="5">
    <source>
        <dbReference type="ARBA" id="ARBA00037941"/>
    </source>
</evidence>
<dbReference type="EMBL" id="WTQT01000754">
    <property type="protein sequence ID" value="MWR40772.1"/>
    <property type="molecule type" value="Genomic_DNA"/>
</dbReference>
<dbReference type="Proteomes" id="UP000460875">
    <property type="component" value="Unassembled WGS sequence"/>
</dbReference>
<dbReference type="GO" id="GO:0005737">
    <property type="term" value="C:cytoplasm"/>
    <property type="evidence" value="ECO:0007669"/>
    <property type="project" value="TreeGrafter"/>
</dbReference>
<dbReference type="Pfam" id="PF01266">
    <property type="entry name" value="DAO"/>
    <property type="match status" value="1"/>
</dbReference>
<protein>
    <submittedName>
        <fullName evidence="7">L-2-hydroxyglutarate oxidase</fullName>
        <ecNumber evidence="7">1.1.3.-</ecNumber>
    </submittedName>
</protein>
<dbReference type="GO" id="GO:0047545">
    <property type="term" value="F:(S)-2-hydroxyglutarate dehydrogenase activity"/>
    <property type="evidence" value="ECO:0007669"/>
    <property type="project" value="TreeGrafter"/>
</dbReference>
<comment type="cofactor">
    <cofactor evidence="1">
        <name>FAD</name>
        <dbReference type="ChEBI" id="CHEBI:57692"/>
    </cofactor>
</comment>
<evidence type="ECO:0000256" key="2">
    <source>
        <dbReference type="ARBA" id="ARBA00022630"/>
    </source>
</evidence>
<dbReference type="PANTHER" id="PTHR43104">
    <property type="entry name" value="L-2-HYDROXYGLUTARATE DEHYDROGENASE, MITOCHONDRIAL"/>
    <property type="match status" value="1"/>
</dbReference>
<feature type="domain" description="FAD dependent oxidoreductase" evidence="6">
    <location>
        <begin position="3"/>
        <end position="231"/>
    </location>
</feature>
<evidence type="ECO:0000313" key="8">
    <source>
        <dbReference type="Proteomes" id="UP000460875"/>
    </source>
</evidence>
<evidence type="ECO:0000259" key="6">
    <source>
        <dbReference type="Pfam" id="PF01266"/>
    </source>
</evidence>